<evidence type="ECO:0000256" key="1">
    <source>
        <dbReference type="ARBA" id="ARBA00004141"/>
    </source>
</evidence>
<keyword evidence="6 8" id="KW-0472">Membrane</keyword>
<keyword evidence="4 8" id="KW-1133">Transmembrane helix</keyword>
<evidence type="ECO:0000259" key="9">
    <source>
        <dbReference type="PROSITE" id="PS50042"/>
    </source>
</evidence>
<dbReference type="PANTHER" id="PTHR47823:SF11">
    <property type="entry name" value="K+-CHANNEL ERG AND RELATED PROTEINS"/>
    <property type="match status" value="1"/>
</dbReference>
<evidence type="ECO:0000313" key="10">
    <source>
        <dbReference type="EMBL" id="KAG2501915.1"/>
    </source>
</evidence>
<dbReference type="AlphaFoldDB" id="A0A835YFL6"/>
<feature type="transmembrane region" description="Helical" evidence="8">
    <location>
        <begin position="408"/>
        <end position="429"/>
    </location>
</feature>
<evidence type="ECO:0000256" key="7">
    <source>
        <dbReference type="SAM" id="MobiDB-lite"/>
    </source>
</evidence>
<keyword evidence="11" id="KW-1185">Reference proteome</keyword>
<name>A0A835YFL6_9CHLO</name>
<dbReference type="Pfam" id="PF00520">
    <property type="entry name" value="Ion_trans"/>
    <property type="match status" value="1"/>
</dbReference>
<dbReference type="Gene3D" id="1.10.287.630">
    <property type="entry name" value="Helix hairpin bin"/>
    <property type="match status" value="1"/>
</dbReference>
<dbReference type="SUPFAM" id="SSF51206">
    <property type="entry name" value="cAMP-binding domain-like"/>
    <property type="match status" value="1"/>
</dbReference>
<dbReference type="InterPro" id="IPR018490">
    <property type="entry name" value="cNMP-bd_dom_sf"/>
</dbReference>
<feature type="transmembrane region" description="Helical" evidence="8">
    <location>
        <begin position="259"/>
        <end position="284"/>
    </location>
</feature>
<dbReference type="OrthoDB" id="426293at2759"/>
<dbReference type="PROSITE" id="PS50042">
    <property type="entry name" value="CNMP_BINDING_3"/>
    <property type="match status" value="1"/>
</dbReference>
<sequence length="740" mass="82897">MSWNRVEGFEGNEAKLGGQLSSQSSLDRNSGPLLTDKEYRHSDYYVANGSLKRASSKDETELVDLRDGERMGAFQEEGQHSEYNRKKRLFVVLPDSRFRKLWINIQLIVVLYIIWVTPVRVGFDKPATGFWFWFEGLIDFFFYTDLVLNFFTAYEHPVTGELITNHRKIAARYLKTWFIIDLLATFPSDYVVRFVEGTWTCSIRGGCDLVVRNDSAASIVVMLRMLRVFRILWIFKNFNVLSVGTILGRLQDEFYAARWVISLVELLIVLVFLGHLSGCFFYLFSGPRWWTAEEKKLIDGGELSTWVLDKLGGYYTVIMPTPISVMPDGSLPYPNDVTAQDPASGAWYSCPEYYSMVACPSCKGVPKLRCLTDFSFPYRYITSMYWAYTTMTTVGYGDIYGTTIAEKVWCMVTMVIGGFFLSFCFGRMASIMSRLDADKVARSEQLHELSAFMRDVELPRPLARKVLEFNKKQRVKAYDRQAVLARLPFELRSKILRHLYMPTIAKVPLLQTMSEDDVFLTDLCVRLQPTHFSADTFVYMRGESGADVFILLQGELLVLATDQRTVLYAVPEGTVFGENSVLRIVAGDDPKVKRRDNVFCKTPCDMLRIPEDDIRDLIDHYPELMRGLRKLDALRLARTNEKLTTIREQPDSVAPSADDGEGASLLAAVAPTGGSASVGKKGLSFSGLLGLGSSENLRALPGAGVGAGAGPSGTQRLPSTGTVNLANGVKPGATSGPSLQ</sequence>
<evidence type="ECO:0000256" key="4">
    <source>
        <dbReference type="ARBA" id="ARBA00022989"/>
    </source>
</evidence>
<reference evidence="10" key="1">
    <citation type="journal article" date="2020" name="bioRxiv">
        <title>Comparative genomics of Chlamydomonas.</title>
        <authorList>
            <person name="Craig R.J."/>
            <person name="Hasan A.R."/>
            <person name="Ness R.W."/>
            <person name="Keightley P.D."/>
        </authorList>
    </citation>
    <scope>NUCLEOTIDE SEQUENCE</scope>
    <source>
        <strain evidence="10">CCAP 11/70</strain>
    </source>
</reference>
<evidence type="ECO:0000313" key="11">
    <source>
        <dbReference type="Proteomes" id="UP000612055"/>
    </source>
</evidence>
<organism evidence="10 11">
    <name type="scientific">Edaphochlamys debaryana</name>
    <dbReference type="NCBI Taxonomy" id="47281"/>
    <lineage>
        <taxon>Eukaryota</taxon>
        <taxon>Viridiplantae</taxon>
        <taxon>Chlorophyta</taxon>
        <taxon>core chlorophytes</taxon>
        <taxon>Chlorophyceae</taxon>
        <taxon>CS clade</taxon>
        <taxon>Chlamydomonadales</taxon>
        <taxon>Chlamydomonadales incertae sedis</taxon>
        <taxon>Edaphochlamys</taxon>
    </lineage>
</organism>
<protein>
    <recommendedName>
        <fullName evidence="9">Cyclic nucleotide-binding domain-containing protein</fullName>
    </recommendedName>
</protein>
<comment type="subcellular location">
    <subcellularLocation>
        <location evidence="1">Membrane</location>
        <topology evidence="1">Multi-pass membrane protein</topology>
    </subcellularLocation>
</comment>
<dbReference type="Gene3D" id="1.10.287.70">
    <property type="match status" value="1"/>
</dbReference>
<dbReference type="Gene3D" id="2.60.120.10">
    <property type="entry name" value="Jelly Rolls"/>
    <property type="match status" value="1"/>
</dbReference>
<feature type="compositionally biased region" description="Low complexity" evidence="7">
    <location>
        <begin position="16"/>
        <end position="26"/>
    </location>
</feature>
<dbReference type="Pfam" id="PF00027">
    <property type="entry name" value="cNMP_binding"/>
    <property type="match status" value="1"/>
</dbReference>
<accession>A0A835YFL6</accession>
<evidence type="ECO:0000256" key="8">
    <source>
        <dbReference type="SAM" id="Phobius"/>
    </source>
</evidence>
<feature type="region of interest" description="Disordered" evidence="7">
    <location>
        <begin position="14"/>
        <end position="35"/>
    </location>
</feature>
<evidence type="ECO:0000256" key="5">
    <source>
        <dbReference type="ARBA" id="ARBA00023065"/>
    </source>
</evidence>
<dbReference type="GO" id="GO:0016020">
    <property type="term" value="C:membrane"/>
    <property type="evidence" value="ECO:0007669"/>
    <property type="project" value="UniProtKB-SubCell"/>
</dbReference>
<feature type="domain" description="Cyclic nucleotide-binding" evidence="9">
    <location>
        <begin position="520"/>
        <end position="626"/>
    </location>
</feature>
<dbReference type="CDD" id="cd00038">
    <property type="entry name" value="CAP_ED"/>
    <property type="match status" value="1"/>
</dbReference>
<feature type="region of interest" description="Disordered" evidence="7">
    <location>
        <begin position="701"/>
        <end position="740"/>
    </location>
</feature>
<keyword evidence="2" id="KW-0813">Transport</keyword>
<dbReference type="Proteomes" id="UP000612055">
    <property type="component" value="Unassembled WGS sequence"/>
</dbReference>
<keyword evidence="5" id="KW-0406">Ion transport</keyword>
<dbReference type="SUPFAM" id="SSF81324">
    <property type="entry name" value="Voltage-gated potassium channels"/>
    <property type="match status" value="1"/>
</dbReference>
<dbReference type="GO" id="GO:0005216">
    <property type="term" value="F:monoatomic ion channel activity"/>
    <property type="evidence" value="ECO:0007669"/>
    <property type="project" value="InterPro"/>
</dbReference>
<feature type="transmembrane region" description="Helical" evidence="8">
    <location>
        <begin position="228"/>
        <end position="247"/>
    </location>
</feature>
<evidence type="ECO:0000256" key="6">
    <source>
        <dbReference type="ARBA" id="ARBA00023136"/>
    </source>
</evidence>
<comment type="caution">
    <text evidence="10">The sequence shown here is derived from an EMBL/GenBank/DDBJ whole genome shotgun (WGS) entry which is preliminary data.</text>
</comment>
<gene>
    <name evidence="10" type="ORF">HYH03_000413</name>
</gene>
<evidence type="ECO:0000256" key="3">
    <source>
        <dbReference type="ARBA" id="ARBA00022692"/>
    </source>
</evidence>
<feature type="transmembrane region" description="Helical" evidence="8">
    <location>
        <begin position="101"/>
        <end position="118"/>
    </location>
</feature>
<feature type="transmembrane region" description="Helical" evidence="8">
    <location>
        <begin position="130"/>
        <end position="151"/>
    </location>
</feature>
<dbReference type="PANTHER" id="PTHR47823">
    <property type="entry name" value="ION_TRANS DOMAIN-CONTAINING PROTEIN"/>
    <property type="match status" value="1"/>
</dbReference>
<dbReference type="SMART" id="SM00100">
    <property type="entry name" value="cNMP"/>
    <property type="match status" value="1"/>
</dbReference>
<evidence type="ECO:0000256" key="2">
    <source>
        <dbReference type="ARBA" id="ARBA00022448"/>
    </source>
</evidence>
<proteinExistence type="predicted"/>
<dbReference type="EMBL" id="JAEHOE010000001">
    <property type="protein sequence ID" value="KAG2501915.1"/>
    <property type="molecule type" value="Genomic_DNA"/>
</dbReference>
<dbReference type="InterPro" id="IPR014710">
    <property type="entry name" value="RmlC-like_jellyroll"/>
</dbReference>
<keyword evidence="3 8" id="KW-0812">Transmembrane</keyword>
<dbReference type="InterPro" id="IPR000595">
    <property type="entry name" value="cNMP-bd_dom"/>
</dbReference>
<feature type="compositionally biased region" description="Polar residues" evidence="7">
    <location>
        <begin position="714"/>
        <end position="725"/>
    </location>
</feature>
<dbReference type="InterPro" id="IPR005821">
    <property type="entry name" value="Ion_trans_dom"/>
</dbReference>